<evidence type="ECO:0000256" key="4">
    <source>
        <dbReference type="ARBA" id="ARBA00022833"/>
    </source>
</evidence>
<dbReference type="SMART" id="SM00324">
    <property type="entry name" value="RhoGAP"/>
    <property type="match status" value="1"/>
</dbReference>
<keyword evidence="4 6" id="KW-0862">Zinc</keyword>
<keyword evidence="3" id="KW-0677">Repeat</keyword>
<dbReference type="PROSITE" id="PS50023">
    <property type="entry name" value="LIM_DOMAIN_2"/>
    <property type="match status" value="2"/>
</dbReference>
<dbReference type="Pfam" id="PF00620">
    <property type="entry name" value="RhoGAP"/>
    <property type="match status" value="1"/>
</dbReference>
<dbReference type="STRING" id="743788.S8EY99"/>
<dbReference type="SUPFAM" id="SSF48350">
    <property type="entry name" value="GTPase activation domain, GAP"/>
    <property type="match status" value="1"/>
</dbReference>
<accession>S8EY99</accession>
<dbReference type="PANTHER" id="PTHR24215">
    <property type="entry name" value="RHO-GTPASE-ACTIVATING PROTEIN LRG1"/>
    <property type="match status" value="1"/>
</dbReference>
<feature type="domain" description="LIM zinc-binding" evidence="8">
    <location>
        <begin position="165"/>
        <end position="227"/>
    </location>
</feature>
<dbReference type="eggNOG" id="KOG2710">
    <property type="taxonomic scope" value="Eukaryota"/>
</dbReference>
<dbReference type="GO" id="GO:0030036">
    <property type="term" value="P:actin cytoskeleton organization"/>
    <property type="evidence" value="ECO:0007669"/>
    <property type="project" value="TreeGrafter"/>
</dbReference>
<dbReference type="InParanoid" id="S8EY99"/>
<dbReference type="CDD" id="cd09391">
    <property type="entry name" value="LIM1_Lrg1p_like"/>
    <property type="match status" value="1"/>
</dbReference>
<dbReference type="CDD" id="cd09392">
    <property type="entry name" value="LIM2_Lrg1p_like"/>
    <property type="match status" value="1"/>
</dbReference>
<keyword evidence="11" id="KW-1185">Reference proteome</keyword>
<feature type="compositionally biased region" description="Polar residues" evidence="7">
    <location>
        <begin position="11"/>
        <end position="32"/>
    </location>
</feature>
<proteinExistence type="predicted"/>
<feature type="compositionally biased region" description="Low complexity" evidence="7">
    <location>
        <begin position="1284"/>
        <end position="1315"/>
    </location>
</feature>
<dbReference type="Gene3D" id="2.10.110.10">
    <property type="entry name" value="Cysteine Rich Protein"/>
    <property type="match status" value="4"/>
</dbReference>
<feature type="compositionally biased region" description="Polar residues" evidence="7">
    <location>
        <begin position="1273"/>
        <end position="1283"/>
    </location>
</feature>
<evidence type="ECO:0000256" key="7">
    <source>
        <dbReference type="SAM" id="MobiDB-lite"/>
    </source>
</evidence>
<dbReference type="InterPro" id="IPR008936">
    <property type="entry name" value="Rho_GTPase_activation_prot"/>
</dbReference>
<evidence type="ECO:0000256" key="6">
    <source>
        <dbReference type="PROSITE-ProRule" id="PRU00125"/>
    </source>
</evidence>
<dbReference type="Proteomes" id="UP000015241">
    <property type="component" value="Unassembled WGS sequence"/>
</dbReference>
<evidence type="ECO:0000313" key="10">
    <source>
        <dbReference type="EMBL" id="EPS94575.1"/>
    </source>
</evidence>
<sequence length="1386" mass="153333">MASDFPPPQPRDQSPASSPRNGSFVTSPTGISQPPERVRMPHRASTVSTPYHSDQQRKSSRDDYPHARSEDLNHSGSSSRTLTTDPASSVPYSTRSGGYLTASRPTTPGTSNSNNQSSSDHSDNGKGRPGSVHSDSSLHSTGSAPGGSGGAGTSTTHTSTSAASTPCSACGKAMQGAFVRALGTVYHLNCFKCMDCGTVVASKFFPIDGPDGKQHPLCERDYFRRLNLICAKCGQALRGSYITACNKKFHVEHFTCSVCPTLFGPQDSYYEHEADVYCHYHYSTRFATKCAGCNSAILKQFVEINRNMRDECWHPECYMINKFWNVKVVARRPALPPNDDNSLNPDEPPWVEEERRETATSLKDKQIRMEQQVYRIWTVLSAFEESSAACISDMLRQVSNGQYLEAIRMAEKFILHVEVLFATIDDLEWHFARLKQKGMSHVREARMLCRKTVDLFTLLSHTQETGARRMGMTQELLALVTGLAHYLKILIRIALTGALKLEREQNVQEALTSFLDKLHMLAVQGGSPSAKRMMKRANGEIMVPIEGDSNYGTQGVTFGFRSLAPESAGESPFASGPRDPNLAKVNVVNPPSDLCVKCNQTVEEDCVRLGTYQRWHSQCVQCATCGKIAAVPAPVLPKSPDDKDKEKETPKLSTARRPPANVALFVFEVDSMKDTSSFGTVPAVIYCTEHGHSGCRSGFQAVSRLEQYAFLLNVALRRLYVLLKKRGVVQLAPAPSSSQPTNHREEDPYRDGEINRLKSVHLDRKLSATARVPRRSTVVESPTGKVAQSSDVMSPQRPHELVPSNSFRATPHGVMPSQSRQQQQRSPQQPLQPQRTPPGTIDTNPQGQMIRPPFARNNTGVMIVDESAPTSPAGGEDDPVGGVEDGITLADIPQIVEAAQAREQRRSLPRQTSVPFVSELDNLELSLVKHCAVLMLQRSPLKDQFDLDEILELVEMKKSTFWNRLFKPGSDKKNVKKKGVFGVPLELLVEREGAESLLGASRTAMKIPSFVDDVISAMRQMDMSVEGIFRRNGNIRRLNQVIEAIDRDPSSVDYTQDNAVQLAALLKKFFRELPEPLLTFKLHRLFIASQSLPSEQERNRMLHMVTLLLPKAHRDTMEVLFVFLKWVASFAHLDTETGSKMDLQNLATVICPSILYSRGRDAARDESLVAIPVVTTLLEHQDEFNCVPQDFLSILQDQDYFANSLDLPSKEFLKKCDTYLRLKASGRTPLVTSPISGPASHNPGTPRPEDMRSMPPRAQTNPQYQDRPAIANSLPSDNPIRNGQPQSRQPPSAPALQHSSFSYPLPSGAPLPSASQAMAPIHAPQPQRPPQKEEEWSSTERQPYTGQVPSRPSSMVNPYAAARSSGEGAHPFLPNGHPQPAVRQRI</sequence>
<dbReference type="SUPFAM" id="SSF57716">
    <property type="entry name" value="Glucocorticoid receptor-like (DNA-binding domain)"/>
    <property type="match status" value="2"/>
</dbReference>
<dbReference type="InterPro" id="IPR001781">
    <property type="entry name" value="Znf_LIM"/>
</dbReference>
<evidence type="ECO:0000259" key="9">
    <source>
        <dbReference type="PROSITE" id="PS50238"/>
    </source>
</evidence>
<evidence type="ECO:0000313" key="11">
    <source>
        <dbReference type="Proteomes" id="UP000015241"/>
    </source>
</evidence>
<feature type="compositionally biased region" description="Basic and acidic residues" evidence="7">
    <location>
        <begin position="54"/>
        <end position="73"/>
    </location>
</feature>
<feature type="region of interest" description="Disordered" evidence="7">
    <location>
        <begin position="732"/>
        <end position="854"/>
    </location>
</feature>
<dbReference type="EMBL" id="KE504229">
    <property type="protein sequence ID" value="EPS94575.1"/>
    <property type="molecule type" value="Genomic_DNA"/>
</dbReference>
<dbReference type="OrthoDB" id="20689at2759"/>
<dbReference type="HOGENOM" id="CLU_001321_2_1_1"/>
<feature type="domain" description="LIM zinc-binding" evidence="8">
    <location>
        <begin position="228"/>
        <end position="288"/>
    </location>
</feature>
<dbReference type="FunCoup" id="S8EY99">
    <property type="interactions" value="217"/>
</dbReference>
<dbReference type="GO" id="GO:0046872">
    <property type="term" value="F:metal ion binding"/>
    <property type="evidence" value="ECO:0007669"/>
    <property type="project" value="UniProtKB-KW"/>
</dbReference>
<name>S8EY99_FOMSC</name>
<feature type="compositionally biased region" description="Basic and acidic residues" evidence="7">
    <location>
        <begin position="639"/>
        <end position="650"/>
    </location>
</feature>
<dbReference type="Gene3D" id="1.10.555.10">
    <property type="entry name" value="Rho GTPase activation protein"/>
    <property type="match status" value="1"/>
</dbReference>
<dbReference type="InterPro" id="IPR000198">
    <property type="entry name" value="RhoGAP_dom"/>
</dbReference>
<feature type="region of interest" description="Disordered" evidence="7">
    <location>
        <begin position="1"/>
        <end position="158"/>
    </location>
</feature>
<dbReference type="GO" id="GO:0007165">
    <property type="term" value="P:signal transduction"/>
    <property type="evidence" value="ECO:0007669"/>
    <property type="project" value="InterPro"/>
</dbReference>
<evidence type="ECO:0000259" key="8">
    <source>
        <dbReference type="PROSITE" id="PS50023"/>
    </source>
</evidence>
<dbReference type="eggNOG" id="KOG1703">
    <property type="taxonomic scope" value="Eukaryota"/>
</dbReference>
<protein>
    <recommendedName>
        <fullName evidence="12">RhoGAP-domain-containing protein</fullName>
    </recommendedName>
</protein>
<dbReference type="Pfam" id="PF00412">
    <property type="entry name" value="LIM"/>
    <property type="match status" value="2"/>
</dbReference>
<feature type="compositionally biased region" description="Polar residues" evidence="7">
    <location>
        <begin position="74"/>
        <end position="96"/>
    </location>
</feature>
<organism evidence="10 11">
    <name type="scientific">Fomitopsis schrenkii</name>
    <name type="common">Brown rot fungus</name>
    <dbReference type="NCBI Taxonomy" id="2126942"/>
    <lineage>
        <taxon>Eukaryota</taxon>
        <taxon>Fungi</taxon>
        <taxon>Dikarya</taxon>
        <taxon>Basidiomycota</taxon>
        <taxon>Agaricomycotina</taxon>
        <taxon>Agaricomycetes</taxon>
        <taxon>Polyporales</taxon>
        <taxon>Fomitopsis</taxon>
    </lineage>
</organism>
<feature type="compositionally biased region" description="Pro residues" evidence="7">
    <location>
        <begin position="1"/>
        <end position="10"/>
    </location>
</feature>
<dbReference type="GO" id="GO:0030695">
    <property type="term" value="F:GTPase regulator activity"/>
    <property type="evidence" value="ECO:0007669"/>
    <property type="project" value="UniProtKB-ARBA"/>
</dbReference>
<feature type="domain" description="Rho-GAP" evidence="9">
    <location>
        <begin position="983"/>
        <end position="1185"/>
    </location>
</feature>
<evidence type="ECO:0000256" key="2">
    <source>
        <dbReference type="ARBA" id="ARBA00022723"/>
    </source>
</evidence>
<dbReference type="PROSITE" id="PS00478">
    <property type="entry name" value="LIM_DOMAIN_1"/>
    <property type="match status" value="2"/>
</dbReference>
<evidence type="ECO:0000256" key="5">
    <source>
        <dbReference type="ARBA" id="ARBA00023242"/>
    </source>
</evidence>
<feature type="compositionally biased region" description="Polar residues" evidence="7">
    <location>
        <begin position="1339"/>
        <end position="1356"/>
    </location>
</feature>
<dbReference type="GO" id="GO:0005634">
    <property type="term" value="C:nucleus"/>
    <property type="evidence" value="ECO:0007669"/>
    <property type="project" value="UniProtKB-SubCell"/>
</dbReference>
<keyword evidence="2 6" id="KW-0479">Metal-binding</keyword>
<gene>
    <name evidence="10" type="ORF">FOMPIDRAFT_1153096</name>
</gene>
<reference evidence="10 11" key="1">
    <citation type="journal article" date="2012" name="Science">
        <title>The Paleozoic origin of enzymatic lignin decomposition reconstructed from 31 fungal genomes.</title>
        <authorList>
            <person name="Floudas D."/>
            <person name="Binder M."/>
            <person name="Riley R."/>
            <person name="Barry K."/>
            <person name="Blanchette R.A."/>
            <person name="Henrissat B."/>
            <person name="Martinez A.T."/>
            <person name="Otillar R."/>
            <person name="Spatafora J.W."/>
            <person name="Yadav J.S."/>
            <person name="Aerts A."/>
            <person name="Benoit I."/>
            <person name="Boyd A."/>
            <person name="Carlson A."/>
            <person name="Copeland A."/>
            <person name="Coutinho P.M."/>
            <person name="de Vries R.P."/>
            <person name="Ferreira P."/>
            <person name="Findley K."/>
            <person name="Foster B."/>
            <person name="Gaskell J."/>
            <person name="Glotzer D."/>
            <person name="Gorecki P."/>
            <person name="Heitman J."/>
            <person name="Hesse C."/>
            <person name="Hori C."/>
            <person name="Igarashi K."/>
            <person name="Jurgens J.A."/>
            <person name="Kallen N."/>
            <person name="Kersten P."/>
            <person name="Kohler A."/>
            <person name="Kuees U."/>
            <person name="Kumar T.K.A."/>
            <person name="Kuo A."/>
            <person name="LaButti K."/>
            <person name="Larrondo L.F."/>
            <person name="Lindquist E."/>
            <person name="Ling A."/>
            <person name="Lombard V."/>
            <person name="Lucas S."/>
            <person name="Lundell T."/>
            <person name="Martin R."/>
            <person name="McLaughlin D.J."/>
            <person name="Morgenstern I."/>
            <person name="Morin E."/>
            <person name="Murat C."/>
            <person name="Nagy L.G."/>
            <person name="Nolan M."/>
            <person name="Ohm R.A."/>
            <person name="Patyshakuliyeva A."/>
            <person name="Rokas A."/>
            <person name="Ruiz-Duenas F.J."/>
            <person name="Sabat G."/>
            <person name="Salamov A."/>
            <person name="Samejima M."/>
            <person name="Schmutz J."/>
            <person name="Slot J.C."/>
            <person name="St John F."/>
            <person name="Stenlid J."/>
            <person name="Sun H."/>
            <person name="Sun S."/>
            <person name="Syed K."/>
            <person name="Tsang A."/>
            <person name="Wiebenga A."/>
            <person name="Young D."/>
            <person name="Pisabarro A."/>
            <person name="Eastwood D.C."/>
            <person name="Martin F."/>
            <person name="Cullen D."/>
            <person name="Grigoriev I.V."/>
            <person name="Hibbett D.S."/>
        </authorList>
    </citation>
    <scope>NUCLEOTIDE SEQUENCE</scope>
    <source>
        <strain evidence="11">FP-58527</strain>
    </source>
</reference>
<feature type="compositionally biased region" description="Low complexity" evidence="7">
    <location>
        <begin position="816"/>
        <end position="838"/>
    </location>
</feature>
<dbReference type="PANTHER" id="PTHR24215:SF10">
    <property type="entry name" value="RHO-GTPASE-ACTIVATING PROTEIN LRG1"/>
    <property type="match status" value="1"/>
</dbReference>
<feature type="region of interest" description="Disordered" evidence="7">
    <location>
        <begin position="1230"/>
        <end position="1386"/>
    </location>
</feature>
<dbReference type="GO" id="GO:0005737">
    <property type="term" value="C:cytoplasm"/>
    <property type="evidence" value="ECO:0007669"/>
    <property type="project" value="TreeGrafter"/>
</dbReference>
<evidence type="ECO:0000256" key="1">
    <source>
        <dbReference type="ARBA" id="ARBA00004123"/>
    </source>
</evidence>
<dbReference type="SMART" id="SM00132">
    <property type="entry name" value="LIM"/>
    <property type="match status" value="3"/>
</dbReference>
<dbReference type="PROSITE" id="PS50238">
    <property type="entry name" value="RHOGAP"/>
    <property type="match status" value="1"/>
</dbReference>
<feature type="region of interest" description="Disordered" evidence="7">
    <location>
        <begin position="636"/>
        <end position="655"/>
    </location>
</feature>
<evidence type="ECO:0000256" key="3">
    <source>
        <dbReference type="ARBA" id="ARBA00022737"/>
    </source>
</evidence>
<keyword evidence="6" id="KW-0440">LIM domain</keyword>
<evidence type="ECO:0008006" key="12">
    <source>
        <dbReference type="Google" id="ProtNLM"/>
    </source>
</evidence>
<feature type="compositionally biased region" description="Basic and acidic residues" evidence="7">
    <location>
        <begin position="742"/>
        <end position="766"/>
    </location>
</feature>
<comment type="subcellular location">
    <subcellularLocation>
        <location evidence="1">Nucleus</location>
    </subcellularLocation>
</comment>
<keyword evidence="5" id="KW-0539">Nucleus</keyword>
<dbReference type="FunFam" id="2.10.110.10:FF:000058">
    <property type="entry name" value="Rho GTPase activator Lrg11"/>
    <property type="match status" value="1"/>
</dbReference>